<accession>A0A6M3M8Q6</accession>
<sequence>MRKKILFISLLALILAFTGCGFPGEPMLDDMFTRDVFPGYDSTFQVGAAGNEYAEGYFDDFSVSDELDVGGITTFNDQISLVGAGQVYQQKTMPIQIARIIAAGVPTRVTRGIFQGFSLPVGGANEELFTCQCVPGNWDGTTDFILYVGGWIDTANDDKNFQLRVSFESWGSGDVIPAGSTDVDVETNTGALAGQFKSFKIAFTIDHTGILEGDALGIKLTRIAASINEMAGEFVVEGMILVYRADSLGSLAP</sequence>
<gene>
    <name evidence="1" type="ORF">MM171B01582_0008</name>
</gene>
<name>A0A6M3M8Q6_9ZZZZ</name>
<proteinExistence type="predicted"/>
<dbReference type="PROSITE" id="PS51257">
    <property type="entry name" value="PROKAR_LIPOPROTEIN"/>
    <property type="match status" value="1"/>
</dbReference>
<reference evidence="1" key="1">
    <citation type="submission" date="2020-03" db="EMBL/GenBank/DDBJ databases">
        <title>The deep terrestrial virosphere.</title>
        <authorList>
            <person name="Holmfeldt K."/>
            <person name="Nilsson E."/>
            <person name="Simone D."/>
            <person name="Lopez-Fernandez M."/>
            <person name="Wu X."/>
            <person name="de Brujin I."/>
            <person name="Lundin D."/>
            <person name="Andersson A."/>
            <person name="Bertilsson S."/>
            <person name="Dopson M."/>
        </authorList>
    </citation>
    <scope>NUCLEOTIDE SEQUENCE</scope>
    <source>
        <strain evidence="1">MM171B01582</strain>
    </source>
</reference>
<protein>
    <submittedName>
        <fullName evidence="1">Uncharacterized protein</fullName>
    </submittedName>
</protein>
<dbReference type="EMBL" id="MT143751">
    <property type="protein sequence ID" value="QJB02005.1"/>
    <property type="molecule type" value="Genomic_DNA"/>
</dbReference>
<dbReference type="AlphaFoldDB" id="A0A6M3M8Q6"/>
<organism evidence="1">
    <name type="scientific">viral metagenome</name>
    <dbReference type="NCBI Taxonomy" id="1070528"/>
    <lineage>
        <taxon>unclassified sequences</taxon>
        <taxon>metagenomes</taxon>
        <taxon>organismal metagenomes</taxon>
    </lineage>
</organism>
<evidence type="ECO:0000313" key="1">
    <source>
        <dbReference type="EMBL" id="QJB02005.1"/>
    </source>
</evidence>